<dbReference type="InParanoid" id="H3GN33"/>
<feature type="compositionally biased region" description="Low complexity" evidence="1">
    <location>
        <begin position="230"/>
        <end position="299"/>
    </location>
</feature>
<feature type="compositionally biased region" description="Polar residues" evidence="1">
    <location>
        <begin position="183"/>
        <end position="197"/>
    </location>
</feature>
<dbReference type="EnsemblProtists" id="Phyra77980">
    <property type="protein sequence ID" value="Phyra77980"/>
    <property type="gene ID" value="Phyra77980"/>
</dbReference>
<dbReference type="Proteomes" id="UP000005238">
    <property type="component" value="Unassembled WGS sequence"/>
</dbReference>
<feature type="compositionally biased region" description="Low complexity" evidence="1">
    <location>
        <begin position="131"/>
        <end position="144"/>
    </location>
</feature>
<reference evidence="3" key="2">
    <citation type="submission" date="2015-06" db="UniProtKB">
        <authorList>
            <consortium name="EnsemblProtists"/>
        </authorList>
    </citation>
    <scope>IDENTIFICATION</scope>
    <source>
        <strain evidence="3">Pr102</strain>
    </source>
</reference>
<organism evidence="3 4">
    <name type="scientific">Phytophthora ramorum</name>
    <name type="common">Sudden oak death agent</name>
    <dbReference type="NCBI Taxonomy" id="164328"/>
    <lineage>
        <taxon>Eukaryota</taxon>
        <taxon>Sar</taxon>
        <taxon>Stramenopiles</taxon>
        <taxon>Oomycota</taxon>
        <taxon>Peronosporomycetes</taxon>
        <taxon>Peronosporales</taxon>
        <taxon>Peronosporaceae</taxon>
        <taxon>Phytophthora</taxon>
    </lineage>
</organism>
<evidence type="ECO:0000313" key="4">
    <source>
        <dbReference type="Proteomes" id="UP000005238"/>
    </source>
</evidence>
<dbReference type="VEuPathDB" id="FungiDB:KRP23_247"/>
<dbReference type="eggNOG" id="ENOG502SKNN">
    <property type="taxonomic scope" value="Eukaryota"/>
</dbReference>
<accession>H3GN33</accession>
<evidence type="ECO:0000256" key="2">
    <source>
        <dbReference type="SAM" id="SignalP"/>
    </source>
</evidence>
<keyword evidence="2" id="KW-0732">Signal</keyword>
<dbReference type="AlphaFoldDB" id="H3GN33"/>
<feature type="chain" id="PRO_5003586648" description="Neutral zinc metallopeptidase, Zn-binding site" evidence="2">
    <location>
        <begin position="25"/>
        <end position="651"/>
    </location>
</feature>
<dbReference type="PANTHER" id="PTHR35606:SF4">
    <property type="entry name" value="CELLULOSE-BINDING FAMILY II PROTEIN"/>
    <property type="match status" value="1"/>
</dbReference>
<evidence type="ECO:0000256" key="1">
    <source>
        <dbReference type="SAM" id="MobiDB-lite"/>
    </source>
</evidence>
<evidence type="ECO:0008006" key="5">
    <source>
        <dbReference type="Google" id="ProtNLM"/>
    </source>
</evidence>
<feature type="compositionally biased region" description="Polar residues" evidence="1">
    <location>
        <begin position="370"/>
        <end position="384"/>
    </location>
</feature>
<feature type="signal peptide" evidence="2">
    <location>
        <begin position="1"/>
        <end position="24"/>
    </location>
</feature>
<dbReference type="EMBL" id="DS566025">
    <property type="status" value="NOT_ANNOTATED_CDS"/>
    <property type="molecule type" value="Genomic_DNA"/>
</dbReference>
<feature type="compositionally biased region" description="Low complexity" evidence="1">
    <location>
        <begin position="68"/>
        <end position="82"/>
    </location>
</feature>
<name>H3GN33_PHYRM</name>
<feature type="compositionally biased region" description="Low complexity" evidence="1">
    <location>
        <begin position="169"/>
        <end position="182"/>
    </location>
</feature>
<sequence>MSPSRFPRAPAVLLTATLAATVSAVEFGSENDVTQTAGTVAPGGEMPTSTAASGANGFGNFDSPTQWTASSSNNAPTNSPVVASSGSGGWSQPTTTDTPTVWSGGSGQSSGSGQGWASPTTDSPSVWAPTSGQASGSGSQGWSQPISTDSPSGWTPSSGEGNGAEGQGWTSTASSTAWTPSSGESSGYDDQSLTVDCSGSSEGGWSPGGEVSLECSGSDEETLSVATSVAGSSNSTPTTTTAPTTSSGADEQPSSPASSSSTAASAENEDPPQTSSTPSMSTSTAGSSSITPTTTATASGNSDQPRSSMASSSNTPTSMASGEYENSTPTTTSSLSSSVGSTTSSGIGDQQDSSQISSPPATTTSGTGEQVDSTTAQASTNITGSREHATFGTITSGSDKCVVGDPDTYLSPEDLEWIWENRMKAEVTSYNNWILDHLVANKGSINYCVRWDSDQKLAKETASKFQDMLTRQYAAWNHWLIGYNCWPYDEIKVNIVGFAAKDKSLLGWSDDSLGTIYAGDLDKDGSPQCPTNCYRSYNDGATDGWSESSGCKGEPFDISLWPKQGLGGGWGTYWGQQVNLDNMLEHLDDQELEIVSHEMGHGFGLPDFYQMPKPANFKPCLMDGLTSAYVRDTDGWMLRRVLENKKANYNF</sequence>
<feature type="compositionally biased region" description="Gly residues" evidence="1">
    <location>
        <begin position="104"/>
        <end position="114"/>
    </location>
</feature>
<protein>
    <recommendedName>
        <fullName evidence="5">Neutral zinc metallopeptidase, Zn-binding site</fullName>
    </recommendedName>
</protein>
<feature type="compositionally biased region" description="Low complexity" evidence="1">
    <location>
        <begin position="307"/>
        <end position="368"/>
    </location>
</feature>
<reference evidence="4" key="1">
    <citation type="journal article" date="2006" name="Science">
        <title>Phytophthora genome sequences uncover evolutionary origins and mechanisms of pathogenesis.</title>
        <authorList>
            <person name="Tyler B.M."/>
            <person name="Tripathy S."/>
            <person name="Zhang X."/>
            <person name="Dehal P."/>
            <person name="Jiang R.H."/>
            <person name="Aerts A."/>
            <person name="Arredondo F.D."/>
            <person name="Baxter L."/>
            <person name="Bensasson D."/>
            <person name="Beynon J.L."/>
            <person name="Chapman J."/>
            <person name="Damasceno C.M."/>
            <person name="Dorrance A.E."/>
            <person name="Dou D."/>
            <person name="Dickerman A.W."/>
            <person name="Dubchak I.L."/>
            <person name="Garbelotto M."/>
            <person name="Gijzen M."/>
            <person name="Gordon S.G."/>
            <person name="Govers F."/>
            <person name="Grunwald N.J."/>
            <person name="Huang W."/>
            <person name="Ivors K.L."/>
            <person name="Jones R.W."/>
            <person name="Kamoun S."/>
            <person name="Krampis K."/>
            <person name="Lamour K.H."/>
            <person name="Lee M.K."/>
            <person name="McDonald W.H."/>
            <person name="Medina M."/>
            <person name="Meijer H.J."/>
            <person name="Nordberg E.K."/>
            <person name="Maclean D.J."/>
            <person name="Ospina-Giraldo M.D."/>
            <person name="Morris P.F."/>
            <person name="Phuntumart V."/>
            <person name="Putnam N.H."/>
            <person name="Rash S."/>
            <person name="Rose J.K."/>
            <person name="Sakihama Y."/>
            <person name="Salamov A.A."/>
            <person name="Savidor A."/>
            <person name="Scheuring C.F."/>
            <person name="Smith B.M."/>
            <person name="Sobral B.W."/>
            <person name="Terry A."/>
            <person name="Torto-Alalibo T.A."/>
            <person name="Win J."/>
            <person name="Xu Z."/>
            <person name="Zhang H."/>
            <person name="Grigoriev I.V."/>
            <person name="Rokhsar D.S."/>
            <person name="Boore J.L."/>
        </authorList>
    </citation>
    <scope>NUCLEOTIDE SEQUENCE [LARGE SCALE GENOMIC DNA]</scope>
    <source>
        <strain evidence="4">Pr102</strain>
    </source>
</reference>
<feature type="compositionally biased region" description="Polar residues" evidence="1">
    <location>
        <begin position="90"/>
        <end position="101"/>
    </location>
</feature>
<dbReference type="OMA" id="ENEDPPQ"/>
<proteinExistence type="predicted"/>
<feature type="compositionally biased region" description="Polar residues" evidence="1">
    <location>
        <begin position="145"/>
        <end position="159"/>
    </location>
</feature>
<dbReference type="VEuPathDB" id="FungiDB:KRP22_10362"/>
<dbReference type="HOGENOM" id="CLU_016835_4_0_1"/>
<keyword evidence="4" id="KW-1185">Reference proteome</keyword>
<feature type="compositionally biased region" description="Polar residues" evidence="1">
    <location>
        <begin position="117"/>
        <end position="130"/>
    </location>
</feature>
<dbReference type="PANTHER" id="PTHR35606">
    <property type="entry name" value="CELLULOSE-BINDING FAMILY II PROTEIN"/>
    <property type="match status" value="1"/>
</dbReference>
<feature type="region of interest" description="Disordered" evidence="1">
    <location>
        <begin position="27"/>
        <end position="397"/>
    </location>
</feature>
<evidence type="ECO:0000313" key="3">
    <source>
        <dbReference type="EnsemblProtists" id="Phyra77980"/>
    </source>
</evidence>